<proteinExistence type="predicted"/>
<feature type="transmembrane region" description="Helical" evidence="2">
    <location>
        <begin position="215"/>
        <end position="233"/>
    </location>
</feature>
<accession>A0ABD3A5V8</accession>
<dbReference type="Gene3D" id="1.20.144.10">
    <property type="entry name" value="Phosphatidic acid phosphatase type 2/haloperoxidase"/>
    <property type="match status" value="1"/>
</dbReference>
<dbReference type="GO" id="GO:0016787">
    <property type="term" value="F:hydrolase activity"/>
    <property type="evidence" value="ECO:0007669"/>
    <property type="project" value="UniProtKB-KW"/>
</dbReference>
<evidence type="ECO:0000256" key="1">
    <source>
        <dbReference type="ARBA" id="ARBA00022801"/>
    </source>
</evidence>
<dbReference type="PANTHER" id="PTHR11247">
    <property type="entry name" value="PALMITOYL-PROTEIN THIOESTERASE/DOLICHYLDIPHOSPHATASE 1"/>
    <property type="match status" value="1"/>
</dbReference>
<evidence type="ECO:0000313" key="4">
    <source>
        <dbReference type="EMBL" id="KAL3527131.1"/>
    </source>
</evidence>
<dbReference type="EMBL" id="JBJUIK010000005">
    <property type="protein sequence ID" value="KAL3527131.1"/>
    <property type="molecule type" value="Genomic_DNA"/>
</dbReference>
<comment type="caution">
    <text evidence="4">The sequence shown here is derived from an EMBL/GenBank/DDBJ whole genome shotgun (WGS) entry which is preliminary data.</text>
</comment>
<name>A0ABD3A5V8_9GENT</name>
<evidence type="ECO:0000259" key="3">
    <source>
        <dbReference type="SMART" id="SM00014"/>
    </source>
</evidence>
<evidence type="ECO:0000256" key="2">
    <source>
        <dbReference type="SAM" id="Phobius"/>
    </source>
</evidence>
<keyword evidence="5" id="KW-1185">Reference proteome</keyword>
<dbReference type="SMART" id="SM00014">
    <property type="entry name" value="acidPPc"/>
    <property type="match status" value="1"/>
</dbReference>
<dbReference type="PANTHER" id="PTHR11247:SF40">
    <property type="entry name" value="LIPID PHOSPHATE PHOSPHATASE EPSILON 1, CHLOROPLASTIC"/>
    <property type="match status" value="1"/>
</dbReference>
<feature type="transmembrane region" description="Helical" evidence="2">
    <location>
        <begin position="184"/>
        <end position="203"/>
    </location>
</feature>
<feature type="transmembrane region" description="Helical" evidence="2">
    <location>
        <begin position="245"/>
        <end position="267"/>
    </location>
</feature>
<protein>
    <recommendedName>
        <fullName evidence="3">Phosphatidic acid phosphatase type 2/haloperoxidase domain-containing protein</fullName>
    </recommendedName>
</protein>
<dbReference type="Pfam" id="PF01569">
    <property type="entry name" value="PAP2"/>
    <property type="match status" value="1"/>
</dbReference>
<gene>
    <name evidence="4" type="ORF">ACH5RR_011787</name>
</gene>
<sequence>MSTTAALSIVKPTILSAQLLKPRIHNRIFGPRLHFYPRKSSCYFPMYKKLRCPNNSMTEAIRIRAGNGEGGIRAFEPEAFVNGSSSSFSANGLEAILNNLSKWLVTILFGIFLLWKHDAEALWAAMGSVINAGLSSLLKKLLNQERPVAYLRSDPGMPSNHAQSIFFVTTLAILSTVQSWGLNGLTTAISGIVLAAGSYFSWLRVSQQLHTFSQVVVGALLGTIFSILWFWSWDSIVVKAFLSYMWVRILVVLGGAAFCMGFVLYIIRYRVMETVTLYITRKL</sequence>
<dbReference type="SUPFAM" id="SSF48317">
    <property type="entry name" value="Acid phosphatase/Vanadium-dependent haloperoxidase"/>
    <property type="match status" value="1"/>
</dbReference>
<dbReference type="InterPro" id="IPR036938">
    <property type="entry name" value="PAP2/HPO_sf"/>
</dbReference>
<keyword evidence="2" id="KW-0812">Transmembrane</keyword>
<feature type="domain" description="Phosphatidic acid phosphatase type 2/haloperoxidase" evidence="3">
    <location>
        <begin position="121"/>
        <end position="230"/>
    </location>
</feature>
<keyword evidence="2" id="KW-0472">Membrane</keyword>
<evidence type="ECO:0000313" key="5">
    <source>
        <dbReference type="Proteomes" id="UP001630127"/>
    </source>
</evidence>
<dbReference type="AlphaFoldDB" id="A0ABD3A5V8"/>
<keyword evidence="2" id="KW-1133">Transmembrane helix</keyword>
<dbReference type="Proteomes" id="UP001630127">
    <property type="component" value="Unassembled WGS sequence"/>
</dbReference>
<dbReference type="InterPro" id="IPR000326">
    <property type="entry name" value="PAP2/HPO"/>
</dbReference>
<reference evidence="4 5" key="1">
    <citation type="submission" date="2024-11" db="EMBL/GenBank/DDBJ databases">
        <title>A near-complete genome assembly of Cinchona calisaya.</title>
        <authorList>
            <person name="Lian D.C."/>
            <person name="Zhao X.W."/>
            <person name="Wei L."/>
        </authorList>
    </citation>
    <scope>NUCLEOTIDE SEQUENCE [LARGE SCALE GENOMIC DNA]</scope>
    <source>
        <tissue evidence="4">Nenye</tissue>
    </source>
</reference>
<organism evidence="4 5">
    <name type="scientific">Cinchona calisaya</name>
    <dbReference type="NCBI Taxonomy" id="153742"/>
    <lineage>
        <taxon>Eukaryota</taxon>
        <taxon>Viridiplantae</taxon>
        <taxon>Streptophyta</taxon>
        <taxon>Embryophyta</taxon>
        <taxon>Tracheophyta</taxon>
        <taxon>Spermatophyta</taxon>
        <taxon>Magnoliopsida</taxon>
        <taxon>eudicotyledons</taxon>
        <taxon>Gunneridae</taxon>
        <taxon>Pentapetalae</taxon>
        <taxon>asterids</taxon>
        <taxon>lamiids</taxon>
        <taxon>Gentianales</taxon>
        <taxon>Rubiaceae</taxon>
        <taxon>Cinchonoideae</taxon>
        <taxon>Cinchoneae</taxon>
        <taxon>Cinchona</taxon>
    </lineage>
</organism>
<keyword evidence="1" id="KW-0378">Hydrolase</keyword>